<organism evidence="2 3">
    <name type="scientific">Leptospira interrogans str. UI 12758</name>
    <dbReference type="NCBI Taxonomy" id="1049938"/>
    <lineage>
        <taxon>Bacteria</taxon>
        <taxon>Pseudomonadati</taxon>
        <taxon>Spirochaetota</taxon>
        <taxon>Spirochaetia</taxon>
        <taxon>Leptospirales</taxon>
        <taxon>Leptospiraceae</taxon>
        <taxon>Leptospira</taxon>
    </lineage>
</organism>
<reference evidence="2 3" key="1">
    <citation type="submission" date="2012-10" db="EMBL/GenBank/DDBJ databases">
        <authorList>
            <person name="Harkins D.M."/>
            <person name="Durkin A.S."/>
            <person name="Brinkac L.M."/>
            <person name="Haft D.H."/>
            <person name="Selengut J.D."/>
            <person name="Sanka R."/>
            <person name="DePew J."/>
            <person name="Purushe J."/>
            <person name="Chanthongthip A."/>
            <person name="Lattana O."/>
            <person name="Phetsouvanh R."/>
            <person name="Newton P.N."/>
            <person name="Vinetz J.M."/>
            <person name="Sutton G.G."/>
            <person name="Nierman W.C."/>
            <person name="Fouts D.E."/>
        </authorList>
    </citation>
    <scope>NUCLEOTIDE SEQUENCE [LARGE SCALE GENOMIC DNA]</scope>
    <source>
        <strain evidence="2 3">UI 12758</strain>
    </source>
</reference>
<evidence type="ECO:0000256" key="1">
    <source>
        <dbReference type="SAM" id="Phobius"/>
    </source>
</evidence>
<keyword evidence="1" id="KW-0472">Membrane</keyword>
<evidence type="ECO:0000313" key="3">
    <source>
        <dbReference type="Proteomes" id="UP000001340"/>
    </source>
</evidence>
<accession>A0A0E2DB26</accession>
<dbReference type="AlphaFoldDB" id="A0A0E2DB26"/>
<gene>
    <name evidence="2" type="ORF">LEP1GSC105_0643</name>
</gene>
<comment type="caution">
    <text evidence="2">The sequence shown here is derived from an EMBL/GenBank/DDBJ whole genome shotgun (WGS) entry which is preliminary data.</text>
</comment>
<feature type="transmembrane region" description="Helical" evidence="1">
    <location>
        <begin position="12"/>
        <end position="31"/>
    </location>
</feature>
<proteinExistence type="predicted"/>
<dbReference type="Proteomes" id="UP000001340">
    <property type="component" value="Unassembled WGS sequence"/>
</dbReference>
<evidence type="ECO:0000313" key="2">
    <source>
        <dbReference type="EMBL" id="EKR57288.1"/>
    </source>
</evidence>
<sequence length="37" mass="4442">MYFGNDGFFFGFWTKMFDGNVFLVAPSYLVFKNKMKF</sequence>
<name>A0A0E2DB26_LEPIR</name>
<keyword evidence="1" id="KW-1133">Transmembrane helix</keyword>
<keyword evidence="1" id="KW-0812">Transmembrane</keyword>
<dbReference type="EMBL" id="AHNR02000002">
    <property type="protein sequence ID" value="EKR57288.1"/>
    <property type="molecule type" value="Genomic_DNA"/>
</dbReference>
<protein>
    <submittedName>
        <fullName evidence="2">Uncharacterized protein</fullName>
    </submittedName>
</protein>